<dbReference type="SUPFAM" id="SSF49313">
    <property type="entry name" value="Cadherin-like"/>
    <property type="match status" value="3"/>
</dbReference>
<dbReference type="EMBL" id="CAXKWB010044358">
    <property type="protein sequence ID" value="CAL4160514.1"/>
    <property type="molecule type" value="Genomic_DNA"/>
</dbReference>
<dbReference type="PANTHER" id="PTHR24026:SF126">
    <property type="entry name" value="PROTOCADHERIN FAT 4"/>
    <property type="match status" value="1"/>
</dbReference>
<dbReference type="Gene3D" id="2.60.40.60">
    <property type="entry name" value="Cadherins"/>
    <property type="match status" value="3"/>
</dbReference>
<feature type="domain" description="Cadherin" evidence="8">
    <location>
        <begin position="277"/>
        <end position="364"/>
    </location>
</feature>
<keyword evidence="10" id="KW-1185">Reference proteome</keyword>
<dbReference type="Proteomes" id="UP001497623">
    <property type="component" value="Unassembled WGS sequence"/>
</dbReference>
<keyword evidence="3" id="KW-0677">Repeat</keyword>
<evidence type="ECO:0000256" key="1">
    <source>
        <dbReference type="ARBA" id="ARBA00004370"/>
    </source>
</evidence>
<evidence type="ECO:0000256" key="2">
    <source>
        <dbReference type="ARBA" id="ARBA00022692"/>
    </source>
</evidence>
<sequence>RLAGSTGILTLRKPHMLNNITSINLNVSVTDGIHIVFTTLQVTVMDLNYYLPRFRSSLFKVHVDENNTPGKMILSLSPDGIDQEISINLQYKIVYEPIQNTFRLDNDGDLYVESKLDREIKQLHEVKVSVSNGKNIDFATVHVMVKDKNDNAPVFALKSYQGNLPNDAGESTFVLQVNAKDEDEGENSRLTYSITETEGSNIFDIFSVEPISGVIVINYKKEKKSMYQFSVRAKDNGVPPNYSDVPITIYLLFPSAFIPKCKHNYLQYFIREDAPIDSIITTFWINGSKFMYDIISIDYSEPDNHSLFAINPLGHLVLQGLLDYEYRNSHYIIIENKTVSTPTMVDYMAISIVVLDVNDCSPQFSKTIFELFV</sequence>
<keyword evidence="6" id="KW-0472">Membrane</keyword>
<proteinExistence type="predicted"/>
<comment type="caution">
    <text evidence="9">The sequence shown here is derived from an EMBL/GenBank/DDBJ whole genome shotgun (WGS) entry which is preliminary data.</text>
</comment>
<reference evidence="9 10" key="1">
    <citation type="submission" date="2024-05" db="EMBL/GenBank/DDBJ databases">
        <authorList>
            <person name="Wallberg A."/>
        </authorList>
    </citation>
    <scope>NUCLEOTIDE SEQUENCE [LARGE SCALE GENOMIC DNA]</scope>
</reference>
<dbReference type="PRINTS" id="PR00205">
    <property type="entry name" value="CADHERIN"/>
</dbReference>
<evidence type="ECO:0000313" key="10">
    <source>
        <dbReference type="Proteomes" id="UP001497623"/>
    </source>
</evidence>
<feature type="non-terminal residue" evidence="9">
    <location>
        <position position="373"/>
    </location>
</feature>
<evidence type="ECO:0000256" key="7">
    <source>
        <dbReference type="PROSITE-ProRule" id="PRU00043"/>
    </source>
</evidence>
<accession>A0AAV2S2W5</accession>
<keyword evidence="2" id="KW-0812">Transmembrane</keyword>
<dbReference type="FunFam" id="2.60.40.60:FF:000021">
    <property type="entry name" value="FAT atypical cadherin 1"/>
    <property type="match status" value="1"/>
</dbReference>
<dbReference type="AlphaFoldDB" id="A0AAV2S2W5"/>
<keyword evidence="5" id="KW-1133">Transmembrane helix</keyword>
<feature type="non-terminal residue" evidence="9">
    <location>
        <position position="1"/>
    </location>
</feature>
<dbReference type="SMART" id="SM00112">
    <property type="entry name" value="CA"/>
    <property type="match status" value="3"/>
</dbReference>
<dbReference type="Pfam" id="PF00028">
    <property type="entry name" value="Cadherin"/>
    <property type="match status" value="2"/>
</dbReference>
<evidence type="ECO:0000256" key="6">
    <source>
        <dbReference type="ARBA" id="ARBA00023136"/>
    </source>
</evidence>
<feature type="domain" description="Cadherin" evidence="8">
    <location>
        <begin position="55"/>
        <end position="155"/>
    </location>
</feature>
<dbReference type="InterPro" id="IPR020894">
    <property type="entry name" value="Cadherin_CS"/>
</dbReference>
<comment type="subcellular location">
    <subcellularLocation>
        <location evidence="1">Membrane</location>
    </subcellularLocation>
</comment>
<evidence type="ECO:0000256" key="3">
    <source>
        <dbReference type="ARBA" id="ARBA00022737"/>
    </source>
</evidence>
<dbReference type="InterPro" id="IPR015919">
    <property type="entry name" value="Cadherin-like_sf"/>
</dbReference>
<gene>
    <name evidence="9" type="ORF">MNOR_LOCUS32496</name>
</gene>
<dbReference type="PANTHER" id="PTHR24026">
    <property type="entry name" value="FAT ATYPICAL CADHERIN-RELATED"/>
    <property type="match status" value="1"/>
</dbReference>
<evidence type="ECO:0000259" key="8">
    <source>
        <dbReference type="PROSITE" id="PS50268"/>
    </source>
</evidence>
<keyword evidence="4 7" id="KW-0106">Calcium</keyword>
<dbReference type="GO" id="GO:0007156">
    <property type="term" value="P:homophilic cell adhesion via plasma membrane adhesion molecules"/>
    <property type="evidence" value="ECO:0007669"/>
    <property type="project" value="InterPro"/>
</dbReference>
<dbReference type="InterPro" id="IPR002126">
    <property type="entry name" value="Cadherin-like_dom"/>
</dbReference>
<dbReference type="PROSITE" id="PS50268">
    <property type="entry name" value="CADHERIN_2"/>
    <property type="match status" value="3"/>
</dbReference>
<dbReference type="GO" id="GO:0005886">
    <property type="term" value="C:plasma membrane"/>
    <property type="evidence" value="ECO:0007669"/>
    <property type="project" value="UniProtKB-SubCell"/>
</dbReference>
<name>A0AAV2S2W5_MEGNR</name>
<feature type="domain" description="Cadherin" evidence="8">
    <location>
        <begin position="156"/>
        <end position="261"/>
    </location>
</feature>
<dbReference type="CDD" id="cd11304">
    <property type="entry name" value="Cadherin_repeat"/>
    <property type="match status" value="2"/>
</dbReference>
<evidence type="ECO:0000313" key="9">
    <source>
        <dbReference type="EMBL" id="CAL4160514.1"/>
    </source>
</evidence>
<evidence type="ECO:0000256" key="4">
    <source>
        <dbReference type="ARBA" id="ARBA00022837"/>
    </source>
</evidence>
<organism evidence="9 10">
    <name type="scientific">Meganyctiphanes norvegica</name>
    <name type="common">Northern krill</name>
    <name type="synonym">Thysanopoda norvegica</name>
    <dbReference type="NCBI Taxonomy" id="48144"/>
    <lineage>
        <taxon>Eukaryota</taxon>
        <taxon>Metazoa</taxon>
        <taxon>Ecdysozoa</taxon>
        <taxon>Arthropoda</taxon>
        <taxon>Crustacea</taxon>
        <taxon>Multicrustacea</taxon>
        <taxon>Malacostraca</taxon>
        <taxon>Eumalacostraca</taxon>
        <taxon>Eucarida</taxon>
        <taxon>Euphausiacea</taxon>
        <taxon>Euphausiidae</taxon>
        <taxon>Meganyctiphanes</taxon>
    </lineage>
</organism>
<evidence type="ECO:0000256" key="5">
    <source>
        <dbReference type="ARBA" id="ARBA00022989"/>
    </source>
</evidence>
<protein>
    <recommendedName>
        <fullName evidence="8">Cadherin domain-containing protein</fullName>
    </recommendedName>
</protein>
<dbReference type="GO" id="GO:0005509">
    <property type="term" value="F:calcium ion binding"/>
    <property type="evidence" value="ECO:0007669"/>
    <property type="project" value="UniProtKB-UniRule"/>
</dbReference>
<dbReference type="PROSITE" id="PS00232">
    <property type="entry name" value="CADHERIN_1"/>
    <property type="match status" value="1"/>
</dbReference>